<accession>A0ABW9VSD1</accession>
<dbReference type="InterPro" id="IPR007446">
    <property type="entry name" value="PilP"/>
</dbReference>
<comment type="caution">
    <text evidence="2">The sequence shown here is derived from an EMBL/GenBank/DDBJ whole genome shotgun (WGS) entry which is preliminary data.</text>
</comment>
<dbReference type="Pfam" id="PF04351">
    <property type="entry name" value="PilP"/>
    <property type="match status" value="1"/>
</dbReference>
<gene>
    <name evidence="2" type="ORF">GTP27_20200</name>
</gene>
<evidence type="ECO:0000256" key="1">
    <source>
        <dbReference type="SAM" id="SignalP"/>
    </source>
</evidence>
<keyword evidence="1" id="KW-0732">Signal</keyword>
<reference evidence="2 3" key="1">
    <citation type="submission" date="2019-12" db="EMBL/GenBank/DDBJ databases">
        <title>Novel species isolated from a subtropical stream in China.</title>
        <authorList>
            <person name="Lu H."/>
        </authorList>
    </citation>
    <scope>NUCLEOTIDE SEQUENCE [LARGE SCALE GENOMIC DNA]</scope>
    <source>
        <strain evidence="2 3">CY13W</strain>
    </source>
</reference>
<protein>
    <submittedName>
        <fullName evidence="2">Pilus assembly protein PilP</fullName>
    </submittedName>
</protein>
<dbReference type="EMBL" id="WWCM01000019">
    <property type="protein sequence ID" value="MYM41634.1"/>
    <property type="molecule type" value="Genomic_DNA"/>
</dbReference>
<feature type="signal peptide" evidence="1">
    <location>
        <begin position="1"/>
        <end position="24"/>
    </location>
</feature>
<evidence type="ECO:0000313" key="3">
    <source>
        <dbReference type="Proteomes" id="UP000478090"/>
    </source>
</evidence>
<feature type="chain" id="PRO_5045696061" evidence="1">
    <location>
        <begin position="25"/>
        <end position="187"/>
    </location>
</feature>
<sequence>MNTLITRAHLSKPLVLLALGVLLAGCGNSDEQEVRAWMKQVDAQARVAVPPLAEPKNFIPFAYGQSGAVDPFNPNKLLDELARSSAREGKGLKPDMERRKEYLEGFPLDTMKMVGTIQQRGVTHAILQIDRSVHHVVAGQHLGQNFGLITSINDSTVVIKEIVQDAAGDWVERISKLELQESKETSK</sequence>
<dbReference type="PROSITE" id="PS51257">
    <property type="entry name" value="PROKAR_LIPOPROTEIN"/>
    <property type="match status" value="1"/>
</dbReference>
<name>A0ABW9VSD1_9BURK</name>
<dbReference type="Proteomes" id="UP000478090">
    <property type="component" value="Unassembled WGS sequence"/>
</dbReference>
<dbReference type="Gene3D" id="2.30.30.830">
    <property type="match status" value="1"/>
</dbReference>
<keyword evidence="3" id="KW-1185">Reference proteome</keyword>
<dbReference type="RefSeq" id="WP_161040910.1">
    <property type="nucleotide sequence ID" value="NZ_WWCM01000019.1"/>
</dbReference>
<organism evidence="2 3">
    <name type="scientific">Duganella qianjiadongensis</name>
    <dbReference type="NCBI Taxonomy" id="2692176"/>
    <lineage>
        <taxon>Bacteria</taxon>
        <taxon>Pseudomonadati</taxon>
        <taxon>Pseudomonadota</taxon>
        <taxon>Betaproteobacteria</taxon>
        <taxon>Burkholderiales</taxon>
        <taxon>Oxalobacteraceae</taxon>
        <taxon>Telluria group</taxon>
        <taxon>Duganella</taxon>
    </lineage>
</organism>
<dbReference type="PIRSF" id="PIRSF016481">
    <property type="entry name" value="Pilus_assembly_PilP"/>
    <property type="match status" value="1"/>
</dbReference>
<proteinExistence type="predicted"/>
<evidence type="ECO:0000313" key="2">
    <source>
        <dbReference type="EMBL" id="MYM41634.1"/>
    </source>
</evidence>